<dbReference type="HAMAP" id="MF_00374">
    <property type="entry name" value="Ribosomal_uL29"/>
    <property type="match status" value="1"/>
</dbReference>
<evidence type="ECO:0000313" key="6">
    <source>
        <dbReference type="EMBL" id="KPL85536.1"/>
    </source>
</evidence>
<accession>A0A0P6XS09</accession>
<dbReference type="CDD" id="cd00427">
    <property type="entry name" value="Ribosomal_L29_HIP"/>
    <property type="match status" value="1"/>
</dbReference>
<keyword evidence="3 5" id="KW-0687">Ribonucleoprotein</keyword>
<dbReference type="Proteomes" id="UP000050277">
    <property type="component" value="Unassembled WGS sequence"/>
</dbReference>
<gene>
    <name evidence="5" type="primary">rpmC</name>
    <name evidence="6" type="ORF">SE18_18140</name>
</gene>
<dbReference type="InterPro" id="IPR018254">
    <property type="entry name" value="Ribosomal_uL29_CS"/>
</dbReference>
<dbReference type="GO" id="GO:0003735">
    <property type="term" value="F:structural constituent of ribosome"/>
    <property type="evidence" value="ECO:0007669"/>
    <property type="project" value="InterPro"/>
</dbReference>
<dbReference type="Pfam" id="PF00831">
    <property type="entry name" value="Ribosomal_L29"/>
    <property type="match status" value="1"/>
</dbReference>
<evidence type="ECO:0000256" key="5">
    <source>
        <dbReference type="HAMAP-Rule" id="MF_00374"/>
    </source>
</evidence>
<protein>
    <recommendedName>
        <fullName evidence="4 5">Large ribosomal subunit protein uL29</fullName>
    </recommendedName>
</protein>
<organism evidence="6 7">
    <name type="scientific">Herpetosiphon geysericola</name>
    <dbReference type="NCBI Taxonomy" id="70996"/>
    <lineage>
        <taxon>Bacteria</taxon>
        <taxon>Bacillati</taxon>
        <taxon>Chloroflexota</taxon>
        <taxon>Chloroflexia</taxon>
        <taxon>Herpetosiphonales</taxon>
        <taxon>Herpetosiphonaceae</taxon>
        <taxon>Herpetosiphon</taxon>
    </lineage>
</organism>
<dbReference type="RefSeq" id="WP_054535857.1">
    <property type="nucleotide sequence ID" value="NZ_LGKP01000025.1"/>
</dbReference>
<dbReference type="OrthoDB" id="9815192at2"/>
<dbReference type="EMBL" id="LGKP01000025">
    <property type="protein sequence ID" value="KPL85536.1"/>
    <property type="molecule type" value="Genomic_DNA"/>
</dbReference>
<dbReference type="GO" id="GO:0022625">
    <property type="term" value="C:cytosolic large ribosomal subunit"/>
    <property type="evidence" value="ECO:0007669"/>
    <property type="project" value="TreeGrafter"/>
</dbReference>
<evidence type="ECO:0000256" key="3">
    <source>
        <dbReference type="ARBA" id="ARBA00023274"/>
    </source>
</evidence>
<dbReference type="Gene3D" id="1.10.287.310">
    <property type="match status" value="1"/>
</dbReference>
<proteinExistence type="inferred from homology"/>
<comment type="caution">
    <text evidence="6">The sequence shown here is derived from an EMBL/GenBank/DDBJ whole genome shotgun (WGS) entry which is preliminary data.</text>
</comment>
<dbReference type="PANTHER" id="PTHR10916:SF0">
    <property type="entry name" value="LARGE RIBOSOMAL SUBUNIT PROTEIN UL29C"/>
    <property type="match status" value="1"/>
</dbReference>
<name>A0A0P6XS09_9CHLR</name>
<comment type="similarity">
    <text evidence="1 5">Belongs to the universal ribosomal protein uL29 family.</text>
</comment>
<dbReference type="NCBIfam" id="TIGR00012">
    <property type="entry name" value="L29"/>
    <property type="match status" value="1"/>
</dbReference>
<evidence type="ECO:0000256" key="2">
    <source>
        <dbReference type="ARBA" id="ARBA00022980"/>
    </source>
</evidence>
<dbReference type="GO" id="GO:0006412">
    <property type="term" value="P:translation"/>
    <property type="evidence" value="ECO:0007669"/>
    <property type="project" value="UniProtKB-UniRule"/>
</dbReference>
<dbReference type="PROSITE" id="PS00579">
    <property type="entry name" value="RIBOSOMAL_L29"/>
    <property type="match status" value="1"/>
</dbReference>
<sequence length="67" mass="7673">MKASELRDMSNADLEKLINDNKQELFTMRFQKSVGKLTNTARVRLLKKDIARAKTVIHERSLVAEGN</sequence>
<evidence type="ECO:0000256" key="4">
    <source>
        <dbReference type="ARBA" id="ARBA00035204"/>
    </source>
</evidence>
<dbReference type="InterPro" id="IPR036049">
    <property type="entry name" value="Ribosomal_uL29_sf"/>
</dbReference>
<keyword evidence="7" id="KW-1185">Reference proteome</keyword>
<dbReference type="PANTHER" id="PTHR10916">
    <property type="entry name" value="60S RIBOSOMAL PROTEIN L35/50S RIBOSOMAL PROTEIN L29"/>
    <property type="match status" value="1"/>
</dbReference>
<dbReference type="STRING" id="70996.SE18_18140"/>
<dbReference type="InterPro" id="IPR001854">
    <property type="entry name" value="Ribosomal_uL29"/>
</dbReference>
<keyword evidence="2 5" id="KW-0689">Ribosomal protein</keyword>
<dbReference type="SUPFAM" id="SSF46561">
    <property type="entry name" value="Ribosomal protein L29 (L29p)"/>
    <property type="match status" value="1"/>
</dbReference>
<evidence type="ECO:0000313" key="7">
    <source>
        <dbReference type="Proteomes" id="UP000050277"/>
    </source>
</evidence>
<dbReference type="FunFam" id="1.10.287.310:FF:000001">
    <property type="entry name" value="50S ribosomal protein L29"/>
    <property type="match status" value="1"/>
</dbReference>
<dbReference type="AlphaFoldDB" id="A0A0P6XS09"/>
<dbReference type="InterPro" id="IPR050063">
    <property type="entry name" value="Ribosomal_protein_uL29"/>
</dbReference>
<evidence type="ECO:0000256" key="1">
    <source>
        <dbReference type="ARBA" id="ARBA00009254"/>
    </source>
</evidence>
<reference evidence="6 7" key="1">
    <citation type="submission" date="2015-07" db="EMBL/GenBank/DDBJ databases">
        <title>Whole genome sequence of Herpetosiphon geysericola DSM 7119.</title>
        <authorList>
            <person name="Hemp J."/>
            <person name="Ward L.M."/>
            <person name="Pace L.A."/>
            <person name="Fischer W.W."/>
        </authorList>
    </citation>
    <scope>NUCLEOTIDE SEQUENCE [LARGE SCALE GENOMIC DNA]</scope>
    <source>
        <strain evidence="6 7">DSM 7119</strain>
    </source>
</reference>